<dbReference type="GO" id="GO:0046872">
    <property type="term" value="F:metal ion binding"/>
    <property type="evidence" value="ECO:0007669"/>
    <property type="project" value="UniProtKB-UniRule"/>
</dbReference>
<dbReference type="InterPro" id="IPR042088">
    <property type="entry name" value="OligoPept_F_C"/>
</dbReference>
<dbReference type="InterPro" id="IPR045090">
    <property type="entry name" value="Pept_M3A_M3B"/>
</dbReference>
<dbReference type="Pfam" id="PF01432">
    <property type="entry name" value="Peptidase_M3"/>
    <property type="match status" value="1"/>
</dbReference>
<evidence type="ECO:0000256" key="1">
    <source>
        <dbReference type="ARBA" id="ARBA00022670"/>
    </source>
</evidence>
<dbReference type="STRING" id="1617426.TR69_WS6001000975"/>
<dbReference type="Gene3D" id="1.10.1370.20">
    <property type="entry name" value="Oligoendopeptidase f, C-terminal domain"/>
    <property type="match status" value="1"/>
</dbReference>
<evidence type="ECO:0000256" key="3">
    <source>
        <dbReference type="ARBA" id="ARBA00022801"/>
    </source>
</evidence>
<dbReference type="PANTHER" id="PTHR11804:SF5">
    <property type="entry name" value="OLIGOENDOPEPTIDASE F"/>
    <property type="match status" value="1"/>
</dbReference>
<gene>
    <name evidence="8" type="primary">pepF1</name>
    <name evidence="8" type="ORF">TR69_WS6001000975</name>
</gene>
<evidence type="ECO:0000256" key="4">
    <source>
        <dbReference type="ARBA" id="ARBA00022833"/>
    </source>
</evidence>
<comment type="similarity">
    <text evidence="6">Belongs to the peptidase M3 family.</text>
</comment>
<name>A0A136LZ78_9BACT</name>
<dbReference type="EC" id="3.4.24.-" evidence="8"/>
<dbReference type="SUPFAM" id="SSF55486">
    <property type="entry name" value="Metalloproteases ('zincins'), catalytic domain"/>
    <property type="match status" value="1"/>
</dbReference>
<comment type="cofactor">
    <cofactor evidence="6">
        <name>Zn(2+)</name>
        <dbReference type="ChEBI" id="CHEBI:29105"/>
    </cofactor>
    <text evidence="6">Binds 1 zinc ion.</text>
</comment>
<dbReference type="CDD" id="cd09610">
    <property type="entry name" value="M3B_PepF"/>
    <property type="match status" value="1"/>
</dbReference>
<keyword evidence="2 6" id="KW-0479">Metal-binding</keyword>
<keyword evidence="1 6" id="KW-0645">Protease</keyword>
<accession>A0A136LZ78</accession>
<dbReference type="PATRIC" id="fig|1617426.3.peg.960"/>
<evidence type="ECO:0000313" key="9">
    <source>
        <dbReference type="Proteomes" id="UP000070457"/>
    </source>
</evidence>
<protein>
    <submittedName>
        <fullName evidence="8">Oligoendopeptidase F, plasmid</fullName>
        <ecNumber evidence="8">3.4.24.-</ecNumber>
    </submittedName>
</protein>
<dbReference type="InterPro" id="IPR001567">
    <property type="entry name" value="Pept_M3A_M3B_dom"/>
</dbReference>
<dbReference type="Proteomes" id="UP000070457">
    <property type="component" value="Unassembled WGS sequence"/>
</dbReference>
<dbReference type="PANTHER" id="PTHR11804">
    <property type="entry name" value="PROTEASE M3 THIMET OLIGOPEPTIDASE-RELATED"/>
    <property type="match status" value="1"/>
</dbReference>
<evidence type="ECO:0000256" key="5">
    <source>
        <dbReference type="ARBA" id="ARBA00023049"/>
    </source>
</evidence>
<dbReference type="GO" id="GO:0006508">
    <property type="term" value="P:proteolysis"/>
    <property type="evidence" value="ECO:0007669"/>
    <property type="project" value="UniProtKB-KW"/>
</dbReference>
<dbReference type="AlphaFoldDB" id="A0A136LZ78"/>
<dbReference type="GO" id="GO:0006518">
    <property type="term" value="P:peptide metabolic process"/>
    <property type="evidence" value="ECO:0007669"/>
    <property type="project" value="TreeGrafter"/>
</dbReference>
<reference evidence="8 9" key="1">
    <citation type="submission" date="2015-02" db="EMBL/GenBank/DDBJ databases">
        <title>Improved understanding of the partial-nitritation anammox process through 23 genomes representing the majority of the microbial community.</title>
        <authorList>
            <person name="Speth D.R."/>
            <person name="In T Zandt M."/>
            <person name="Guerrero Cruz S."/>
            <person name="Jetten M.S."/>
            <person name="Dutilh B.E."/>
        </authorList>
    </citation>
    <scope>NUCLEOTIDE SEQUENCE [LARGE SCALE GENOMIC DNA]</scope>
    <source>
        <strain evidence="8">OLB20</strain>
    </source>
</reference>
<sequence length="596" mass="68247">MSVRWNLDDILPESQFDELYARAEKDLETFIAKKSLLSPSMSKKDFVDLLKLEDSISEDLYRLYDMPALRESANSSDTLAQKLKGRALQLLVQAEDAVRFFSHWIKGKDVEGVDTLDDNNARRLFAASKPHRHILERARELAAHTLTEPEERLATLKDANLRETLQDVRRQLETAQTFRFKPVSAKRSKTIATQSELMQYVHDPRPDYREAAYRSLFDVYKNNLPLYFFVFQGIQKDWDAMAGLRGYESPIAMRNVSNDLMSGSVELLLEVCRRNAPLFQRFFRLKARLLKQKKLSRFDLYAPYPDTPDERISYGDAVDLVMNTFTDFHQPFADRARRIIDEQHIDSHPRKEKSSGAFCATVTPSITPYVLLNYTGRLRDVSVIAHELGHGVHSLYANGQTIAGQNPTLPLAETASTFGELLVFERLLASYDEQAAAALLFDKLSDSYATVMRQAYFARFEIEAHSAVAAGVTAEELSDIYFSTLTEQFGDSVDVDELFRYEWSYIPHMVKTPFYVYAYAFGELLSLALFARYKAEGDSFIPKIEEILISGRTSYPHTILKKCDIDISSDSFWQGSFDLVEGWLEKLSKIFSHEKI</sequence>
<comment type="caution">
    <text evidence="8">The sequence shown here is derived from an EMBL/GenBank/DDBJ whole genome shotgun (WGS) entry which is preliminary data.</text>
</comment>
<dbReference type="Gene3D" id="1.20.140.70">
    <property type="entry name" value="Oligopeptidase f, N-terminal domain"/>
    <property type="match status" value="1"/>
</dbReference>
<dbReference type="EMBL" id="JYNZ01000003">
    <property type="protein sequence ID" value="KXK26951.1"/>
    <property type="molecule type" value="Genomic_DNA"/>
</dbReference>
<keyword evidence="4 6" id="KW-0862">Zinc</keyword>
<keyword evidence="3 6" id="KW-0378">Hydrolase</keyword>
<evidence type="ECO:0000259" key="7">
    <source>
        <dbReference type="Pfam" id="PF01432"/>
    </source>
</evidence>
<feature type="domain" description="Peptidase M3A/M3B catalytic" evidence="7">
    <location>
        <begin position="201"/>
        <end position="577"/>
    </location>
</feature>
<evidence type="ECO:0000313" key="8">
    <source>
        <dbReference type="EMBL" id="KXK26951.1"/>
    </source>
</evidence>
<dbReference type="GO" id="GO:0004222">
    <property type="term" value="F:metalloendopeptidase activity"/>
    <property type="evidence" value="ECO:0007669"/>
    <property type="project" value="InterPro"/>
</dbReference>
<proteinExistence type="inferred from homology"/>
<evidence type="ECO:0000256" key="2">
    <source>
        <dbReference type="ARBA" id="ARBA00022723"/>
    </source>
</evidence>
<keyword evidence="5 6" id="KW-0482">Metalloprotease</keyword>
<organism evidence="8 9">
    <name type="scientific">candidate division WS6 bacterium OLB20</name>
    <dbReference type="NCBI Taxonomy" id="1617426"/>
    <lineage>
        <taxon>Bacteria</taxon>
        <taxon>Candidatus Dojkabacteria</taxon>
    </lineage>
</organism>
<evidence type="ECO:0000256" key="6">
    <source>
        <dbReference type="RuleBase" id="RU003435"/>
    </source>
</evidence>